<evidence type="ECO:0000256" key="2">
    <source>
        <dbReference type="ARBA" id="ARBA00009041"/>
    </source>
</evidence>
<reference evidence="8 9" key="1">
    <citation type="journal article" date="2019" name="Sci. Data">
        <title>Hybrid genome assembly and annotation of Danionella translucida.</title>
        <authorList>
            <person name="Kadobianskyi M."/>
            <person name="Schulze L."/>
            <person name="Schuelke M."/>
            <person name="Judkewitz B."/>
        </authorList>
    </citation>
    <scope>NUCLEOTIDE SEQUENCE [LARGE SCALE GENOMIC DNA]</scope>
    <source>
        <strain evidence="8 9">Bolton</strain>
    </source>
</reference>
<dbReference type="PROSITE" id="PS00263">
    <property type="entry name" value="NATRIURETIC_PEPTIDE"/>
    <property type="match status" value="1"/>
</dbReference>
<dbReference type="PRINTS" id="PR00713">
    <property type="entry name" value="CNATPEPTIDE"/>
</dbReference>
<proteinExistence type="inferred from homology"/>
<dbReference type="PANTHER" id="PTHR12167">
    <property type="entry name" value="C-TYPE NATRIURETIC PEPTIDE"/>
    <property type="match status" value="1"/>
</dbReference>
<keyword evidence="5 6" id="KW-0838">Vasoactive</keyword>
<keyword evidence="9" id="KW-1185">Reference proteome</keyword>
<dbReference type="InterPro" id="IPR030480">
    <property type="entry name" value="Natr_peptide_CS"/>
</dbReference>
<comment type="caution">
    <text evidence="8">The sequence shown here is derived from an EMBL/GenBank/DDBJ whole genome shotgun (WGS) entry which is preliminary data.</text>
</comment>
<evidence type="ECO:0000256" key="3">
    <source>
        <dbReference type="ARBA" id="ARBA00022525"/>
    </source>
</evidence>
<dbReference type="GO" id="GO:0005576">
    <property type="term" value="C:extracellular region"/>
    <property type="evidence" value="ECO:0007669"/>
    <property type="project" value="UniProtKB-SubCell"/>
</dbReference>
<evidence type="ECO:0000256" key="7">
    <source>
        <dbReference type="SAM" id="SignalP"/>
    </source>
</evidence>
<feature type="chain" id="PRO_5022212946" description="C-type natriuretic peptide" evidence="7">
    <location>
        <begin position="27"/>
        <end position="109"/>
    </location>
</feature>
<dbReference type="InterPro" id="IPR002406">
    <property type="entry name" value="C_natriurtcpep"/>
</dbReference>
<evidence type="ECO:0000313" key="9">
    <source>
        <dbReference type="Proteomes" id="UP000316079"/>
    </source>
</evidence>
<gene>
    <name evidence="8" type="ORF">DNTS_032190</name>
</gene>
<protein>
    <recommendedName>
        <fullName evidence="10">C-type natriuretic peptide</fullName>
    </recommendedName>
</protein>
<keyword evidence="3" id="KW-0964">Secreted</keyword>
<evidence type="ECO:0000313" key="8">
    <source>
        <dbReference type="EMBL" id="TRY81420.1"/>
    </source>
</evidence>
<dbReference type="OrthoDB" id="8911465at2759"/>
<name>A0A553PUT8_9TELE</name>
<dbReference type="InterPro" id="IPR000663">
    <property type="entry name" value="Natr_peptide"/>
</dbReference>
<dbReference type="GO" id="GO:0006182">
    <property type="term" value="P:cGMP biosynthetic process"/>
    <property type="evidence" value="ECO:0007669"/>
    <property type="project" value="TreeGrafter"/>
</dbReference>
<dbReference type="AlphaFoldDB" id="A0A553PUT8"/>
<dbReference type="SMART" id="SM00183">
    <property type="entry name" value="NAT_PEP"/>
    <property type="match status" value="1"/>
</dbReference>
<keyword evidence="7" id="KW-0732">Signal</keyword>
<dbReference type="GO" id="GO:0007168">
    <property type="term" value="P:receptor guanylyl cyclase signaling pathway"/>
    <property type="evidence" value="ECO:0007669"/>
    <property type="project" value="TreeGrafter"/>
</dbReference>
<accession>A0A553PUT8</accession>
<dbReference type="Proteomes" id="UP000316079">
    <property type="component" value="Unassembled WGS sequence"/>
</dbReference>
<dbReference type="PANTHER" id="PTHR12167:SF6">
    <property type="entry name" value="C-TYPE NATRIURETIC PEPTIDE 2-LIKE"/>
    <property type="match status" value="1"/>
</dbReference>
<comment type="similarity">
    <text evidence="2 6">Belongs to the natriuretic peptide family.</text>
</comment>
<dbReference type="EMBL" id="SRMA01026629">
    <property type="protein sequence ID" value="TRY81420.1"/>
    <property type="molecule type" value="Genomic_DNA"/>
</dbReference>
<dbReference type="GO" id="GO:0005179">
    <property type="term" value="F:hormone activity"/>
    <property type="evidence" value="ECO:0007669"/>
    <property type="project" value="InterPro"/>
</dbReference>
<keyword evidence="4" id="KW-0165">Cleavage on pair of basic residues</keyword>
<organism evidence="8 9">
    <name type="scientific">Danionella cerebrum</name>
    <dbReference type="NCBI Taxonomy" id="2873325"/>
    <lineage>
        <taxon>Eukaryota</taxon>
        <taxon>Metazoa</taxon>
        <taxon>Chordata</taxon>
        <taxon>Craniata</taxon>
        <taxon>Vertebrata</taxon>
        <taxon>Euteleostomi</taxon>
        <taxon>Actinopterygii</taxon>
        <taxon>Neopterygii</taxon>
        <taxon>Teleostei</taxon>
        <taxon>Ostariophysi</taxon>
        <taxon>Cypriniformes</taxon>
        <taxon>Danionidae</taxon>
        <taxon>Danioninae</taxon>
        <taxon>Danionella</taxon>
    </lineage>
</organism>
<dbReference type="GO" id="GO:0097746">
    <property type="term" value="P:blood vessel diameter maintenance"/>
    <property type="evidence" value="ECO:0007669"/>
    <property type="project" value="UniProtKB-KW"/>
</dbReference>
<evidence type="ECO:0000256" key="5">
    <source>
        <dbReference type="ARBA" id="ARBA00022858"/>
    </source>
</evidence>
<dbReference type="Pfam" id="PF00212">
    <property type="entry name" value="ANP"/>
    <property type="match status" value="1"/>
</dbReference>
<evidence type="ECO:0000256" key="1">
    <source>
        <dbReference type="ARBA" id="ARBA00004613"/>
    </source>
</evidence>
<sequence length="109" mass="11726">MAASSPLNCLFPTLFLFLIITLATQALQSFLGLKIGSFRLARAPPPLWEGSGEAPAEAPPPLDQAILKRSRRLTHSHTQVQGRSRRKGVARGCFGMKVDRIGVISGLGC</sequence>
<comment type="subcellular location">
    <subcellularLocation>
        <location evidence="1 6">Secreted</location>
    </subcellularLocation>
</comment>
<evidence type="ECO:0008006" key="10">
    <source>
        <dbReference type="Google" id="ProtNLM"/>
    </source>
</evidence>
<evidence type="ECO:0000256" key="4">
    <source>
        <dbReference type="ARBA" id="ARBA00022685"/>
    </source>
</evidence>
<feature type="signal peptide" evidence="7">
    <location>
        <begin position="1"/>
        <end position="26"/>
    </location>
</feature>
<evidence type="ECO:0000256" key="6">
    <source>
        <dbReference type="RuleBase" id="RU003686"/>
    </source>
</evidence>